<proteinExistence type="predicted"/>
<keyword evidence="2" id="KW-0812">Transmembrane</keyword>
<name>A0AA39SCJ5_ACESA</name>
<feature type="region of interest" description="Disordered" evidence="1">
    <location>
        <begin position="249"/>
        <end position="311"/>
    </location>
</feature>
<comment type="caution">
    <text evidence="3">The sequence shown here is derived from an EMBL/GenBank/DDBJ whole genome shotgun (WGS) entry which is preliminary data.</text>
</comment>
<evidence type="ECO:0000313" key="4">
    <source>
        <dbReference type="Proteomes" id="UP001168877"/>
    </source>
</evidence>
<keyword evidence="2" id="KW-1133">Transmembrane helix</keyword>
<organism evidence="3 4">
    <name type="scientific">Acer saccharum</name>
    <name type="common">Sugar maple</name>
    <dbReference type="NCBI Taxonomy" id="4024"/>
    <lineage>
        <taxon>Eukaryota</taxon>
        <taxon>Viridiplantae</taxon>
        <taxon>Streptophyta</taxon>
        <taxon>Embryophyta</taxon>
        <taxon>Tracheophyta</taxon>
        <taxon>Spermatophyta</taxon>
        <taxon>Magnoliopsida</taxon>
        <taxon>eudicotyledons</taxon>
        <taxon>Gunneridae</taxon>
        <taxon>Pentapetalae</taxon>
        <taxon>rosids</taxon>
        <taxon>malvids</taxon>
        <taxon>Sapindales</taxon>
        <taxon>Sapindaceae</taxon>
        <taxon>Hippocastanoideae</taxon>
        <taxon>Acereae</taxon>
        <taxon>Acer</taxon>
    </lineage>
</organism>
<evidence type="ECO:0000313" key="3">
    <source>
        <dbReference type="EMBL" id="KAK0589398.1"/>
    </source>
</evidence>
<gene>
    <name evidence="3" type="ORF">LWI29_013685</name>
</gene>
<feature type="transmembrane region" description="Helical" evidence="2">
    <location>
        <begin position="313"/>
        <end position="334"/>
    </location>
</feature>
<dbReference type="PANTHER" id="PTHR33735:SF10">
    <property type="entry name" value="EXPRESSED PROTEIN"/>
    <property type="match status" value="1"/>
</dbReference>
<evidence type="ECO:0000256" key="1">
    <source>
        <dbReference type="SAM" id="MobiDB-lite"/>
    </source>
</evidence>
<dbReference type="Proteomes" id="UP001168877">
    <property type="component" value="Unassembled WGS sequence"/>
</dbReference>
<dbReference type="PANTHER" id="PTHR33735">
    <property type="entry name" value="EXPRESSED PROTEIN"/>
    <property type="match status" value="1"/>
</dbReference>
<evidence type="ECO:0000256" key="2">
    <source>
        <dbReference type="SAM" id="Phobius"/>
    </source>
</evidence>
<accession>A0AA39SCJ5</accession>
<reference evidence="3" key="2">
    <citation type="submission" date="2023-06" db="EMBL/GenBank/DDBJ databases">
        <authorList>
            <person name="Swenson N.G."/>
            <person name="Wegrzyn J.L."/>
            <person name="Mcevoy S.L."/>
        </authorList>
    </citation>
    <scope>NUCLEOTIDE SEQUENCE</scope>
    <source>
        <strain evidence="3">NS2018</strain>
        <tissue evidence="3">Leaf</tissue>
    </source>
</reference>
<reference evidence="3" key="1">
    <citation type="journal article" date="2022" name="Plant J.">
        <title>Strategies of tolerance reflected in two North American maple genomes.</title>
        <authorList>
            <person name="McEvoy S.L."/>
            <person name="Sezen U.U."/>
            <person name="Trouern-Trend A."/>
            <person name="McMahon S.M."/>
            <person name="Schaberg P.G."/>
            <person name="Yang J."/>
            <person name="Wegrzyn J.L."/>
            <person name="Swenson N.G."/>
        </authorList>
    </citation>
    <scope>NUCLEOTIDE SEQUENCE</scope>
    <source>
        <strain evidence="3">NS2018</strain>
    </source>
</reference>
<feature type="transmembrane region" description="Helical" evidence="2">
    <location>
        <begin position="233"/>
        <end position="250"/>
    </location>
</feature>
<protein>
    <submittedName>
        <fullName evidence="3">Uncharacterized protein</fullName>
    </submittedName>
</protein>
<dbReference type="AlphaFoldDB" id="A0AA39SCJ5"/>
<sequence length="335" mass="36193">MPKTNSYKLQSFLELFYRNRSPCSTLNSPVSFHRFEVAKLGHGYSMHQSGLQLISNNGTIWRKQNTTMVKLKDDMDKIGGAPADSSPPPPPRFNFFLWARWILGSVLTLFLPLWKQKWNQFQKIEGEAEKVVEEVEKIAEVVEKVASAAEKLSEEVADAVPDNHPKVKDTALFVESFSKATADDAQLTLNFIHKVDELKGDLNDLETLVEPFVDKIKTQAISSIALSMENSSIVVLMLTALLVVSATAQSPTPSPASSPKKSPPLAHAPAPATSSTPPVESPPFFAPNPSTPPSSISIPPSEAPAPSPSENSAALNTIAAAVPLAVGLFASVLLM</sequence>
<feature type="compositionally biased region" description="Low complexity" evidence="1">
    <location>
        <begin position="249"/>
        <end position="278"/>
    </location>
</feature>
<keyword evidence="4" id="KW-1185">Reference proteome</keyword>
<keyword evidence="2" id="KW-0472">Membrane</keyword>
<feature type="transmembrane region" description="Helical" evidence="2">
    <location>
        <begin position="95"/>
        <end position="114"/>
    </location>
</feature>
<dbReference type="EMBL" id="JAUESC010000381">
    <property type="protein sequence ID" value="KAK0589398.1"/>
    <property type="molecule type" value="Genomic_DNA"/>
</dbReference>
<feature type="compositionally biased region" description="Pro residues" evidence="1">
    <location>
        <begin position="279"/>
        <end position="292"/>
    </location>
</feature>